<accession>A0A2P8H7X6</accession>
<sequence>MAIIDLTVVPLGKESMSEDVAKIQQVLEEHSDQVSYELTPMSTIIQGDMDDLFEIVKKLHNVPIDNGAQRVSTTIRIDDRRDKSESMQEKVQKVHDKK</sequence>
<evidence type="ECO:0000256" key="2">
    <source>
        <dbReference type="SAM" id="MobiDB-lite"/>
    </source>
</evidence>
<protein>
    <submittedName>
        <fullName evidence="4">Uncharacterized protein (TIGR00106 family)</fullName>
    </submittedName>
</protein>
<gene>
    <name evidence="4" type="ORF">B0H94_11641</name>
</gene>
<dbReference type="GO" id="GO:0005829">
    <property type="term" value="C:cytosol"/>
    <property type="evidence" value="ECO:0007669"/>
    <property type="project" value="TreeGrafter"/>
</dbReference>
<feature type="region of interest" description="Disordered" evidence="2">
    <location>
        <begin position="73"/>
        <end position="98"/>
    </location>
</feature>
<dbReference type="OrthoDB" id="2147383at2"/>
<feature type="compositionally biased region" description="Basic and acidic residues" evidence="2">
    <location>
        <begin position="76"/>
        <end position="98"/>
    </location>
</feature>
<comment type="caution">
    <text evidence="4">The sequence shown here is derived from an EMBL/GenBank/DDBJ whole genome shotgun (WGS) entry which is preliminary data.</text>
</comment>
<reference evidence="4 5" key="1">
    <citation type="submission" date="2018-03" db="EMBL/GenBank/DDBJ databases">
        <title>Genomic Encyclopedia of Type Strains, Phase III (KMG-III): the genomes of soil and plant-associated and newly described type strains.</title>
        <authorList>
            <person name="Whitman W."/>
        </authorList>
    </citation>
    <scope>NUCLEOTIDE SEQUENCE [LARGE SCALE GENOMIC DNA]</scope>
    <source>
        <strain evidence="4 5">CGMCC 1.07653</strain>
    </source>
</reference>
<evidence type="ECO:0000313" key="4">
    <source>
        <dbReference type="EMBL" id="PSL42337.1"/>
    </source>
</evidence>
<dbReference type="RefSeq" id="WP_106589791.1">
    <property type="nucleotide sequence ID" value="NZ_PYAV01000016.1"/>
</dbReference>
<dbReference type="InterPro" id="IPR051614">
    <property type="entry name" value="UPF0045_domain"/>
</dbReference>
<dbReference type="Gene3D" id="3.30.70.930">
    <property type="match status" value="1"/>
</dbReference>
<dbReference type="InterPro" id="IPR029756">
    <property type="entry name" value="MTH1187/YkoF-like"/>
</dbReference>
<evidence type="ECO:0000259" key="3">
    <source>
        <dbReference type="Pfam" id="PF01910"/>
    </source>
</evidence>
<dbReference type="AlphaFoldDB" id="A0A2P8H7X6"/>
<dbReference type="PANTHER" id="PTHR33777:SF1">
    <property type="entry name" value="UPF0045 PROTEIN ECM15"/>
    <property type="match status" value="1"/>
</dbReference>
<dbReference type="InterPro" id="IPR002767">
    <property type="entry name" value="Thiamine_BP"/>
</dbReference>
<dbReference type="SUPFAM" id="SSF89957">
    <property type="entry name" value="MTH1187/YkoF-like"/>
    <property type="match status" value="1"/>
</dbReference>
<name>A0A2P8H7X6_9BACI</name>
<dbReference type="Proteomes" id="UP000242310">
    <property type="component" value="Unassembled WGS sequence"/>
</dbReference>
<feature type="domain" description="Thiamine-binding protein" evidence="3">
    <location>
        <begin position="5"/>
        <end position="94"/>
    </location>
</feature>
<proteinExistence type="inferred from homology"/>
<organism evidence="4 5">
    <name type="scientific">Salsuginibacillus halophilus</name>
    <dbReference type="NCBI Taxonomy" id="517424"/>
    <lineage>
        <taxon>Bacteria</taxon>
        <taxon>Bacillati</taxon>
        <taxon>Bacillota</taxon>
        <taxon>Bacilli</taxon>
        <taxon>Bacillales</taxon>
        <taxon>Bacillaceae</taxon>
        <taxon>Salsuginibacillus</taxon>
    </lineage>
</organism>
<dbReference type="PANTHER" id="PTHR33777">
    <property type="entry name" value="UPF0045 PROTEIN ECM15"/>
    <property type="match status" value="1"/>
</dbReference>
<evidence type="ECO:0000313" key="5">
    <source>
        <dbReference type="Proteomes" id="UP000242310"/>
    </source>
</evidence>
<comment type="similarity">
    <text evidence="1">Belongs to the UPF0045 family.</text>
</comment>
<keyword evidence="5" id="KW-1185">Reference proteome</keyword>
<dbReference type="Pfam" id="PF01910">
    <property type="entry name" value="Thiamine_BP"/>
    <property type="match status" value="1"/>
</dbReference>
<dbReference type="NCBIfam" id="TIGR00106">
    <property type="entry name" value="MTH1187 family thiamine-binding protein"/>
    <property type="match status" value="1"/>
</dbReference>
<evidence type="ECO:0000256" key="1">
    <source>
        <dbReference type="ARBA" id="ARBA00010272"/>
    </source>
</evidence>
<dbReference type="EMBL" id="PYAV01000016">
    <property type="protein sequence ID" value="PSL42337.1"/>
    <property type="molecule type" value="Genomic_DNA"/>
</dbReference>